<reference evidence="3" key="1">
    <citation type="journal article" date="2020" name="Stud. Mycol.">
        <title>101 Dothideomycetes genomes: a test case for predicting lifestyles and emergence of pathogens.</title>
        <authorList>
            <person name="Haridas S."/>
            <person name="Albert R."/>
            <person name="Binder M."/>
            <person name="Bloem J."/>
            <person name="Labutti K."/>
            <person name="Salamov A."/>
            <person name="Andreopoulos B."/>
            <person name="Baker S."/>
            <person name="Barry K."/>
            <person name="Bills G."/>
            <person name="Bluhm B."/>
            <person name="Cannon C."/>
            <person name="Castanera R."/>
            <person name="Culley D."/>
            <person name="Daum C."/>
            <person name="Ezra D."/>
            <person name="Gonzalez J."/>
            <person name="Henrissat B."/>
            <person name="Kuo A."/>
            <person name="Liang C."/>
            <person name="Lipzen A."/>
            <person name="Lutzoni F."/>
            <person name="Magnuson J."/>
            <person name="Mondo S."/>
            <person name="Nolan M."/>
            <person name="Ohm R."/>
            <person name="Pangilinan J."/>
            <person name="Park H.-J."/>
            <person name="Ramirez L."/>
            <person name="Alfaro M."/>
            <person name="Sun H."/>
            <person name="Tritt A."/>
            <person name="Yoshinaga Y."/>
            <person name="Zwiers L.-H."/>
            <person name="Turgeon B."/>
            <person name="Goodwin S."/>
            <person name="Spatafora J."/>
            <person name="Crous P."/>
            <person name="Grigoriev I."/>
        </authorList>
    </citation>
    <scope>NUCLEOTIDE SEQUENCE</scope>
    <source>
        <strain evidence="3">CBS 116435</strain>
    </source>
</reference>
<dbReference type="CDD" id="cd04496">
    <property type="entry name" value="SSB_OBF"/>
    <property type="match status" value="1"/>
</dbReference>
<dbReference type="AlphaFoldDB" id="A0A9P4Q8Y7"/>
<dbReference type="EMBL" id="MU003798">
    <property type="protein sequence ID" value="KAF2720536.1"/>
    <property type="molecule type" value="Genomic_DNA"/>
</dbReference>
<dbReference type="InterPro" id="IPR012340">
    <property type="entry name" value="NA-bd_OB-fold"/>
</dbReference>
<dbReference type="PROSITE" id="PS50935">
    <property type="entry name" value="SSB"/>
    <property type="match status" value="1"/>
</dbReference>
<evidence type="ECO:0000256" key="1">
    <source>
        <dbReference type="ARBA" id="ARBA00023125"/>
    </source>
</evidence>
<evidence type="ECO:0000313" key="3">
    <source>
        <dbReference type="EMBL" id="KAF2720536.1"/>
    </source>
</evidence>
<gene>
    <name evidence="3" type="ORF">K431DRAFT_226138</name>
</gene>
<name>A0A9P4Q8Y7_9PEZI</name>
<sequence length="149" mass="16154">MNALRTTLPRLAASTPSVRAFSTTTPRALAKMTVVGRLADTPELQATSTGRDIIRYAIGVSTGPKDENGNRQTSWFRLASFAEGGQRDYLLSLPKGSLMYVEADAKMDSFQTAEGQSRSTLSLLARKCSHTNLHIVDSSTGSDCLDRQL</sequence>
<dbReference type="Pfam" id="PF00436">
    <property type="entry name" value="SSB"/>
    <property type="match status" value="1"/>
</dbReference>
<organism evidence="3 4">
    <name type="scientific">Polychaeton citri CBS 116435</name>
    <dbReference type="NCBI Taxonomy" id="1314669"/>
    <lineage>
        <taxon>Eukaryota</taxon>
        <taxon>Fungi</taxon>
        <taxon>Dikarya</taxon>
        <taxon>Ascomycota</taxon>
        <taxon>Pezizomycotina</taxon>
        <taxon>Dothideomycetes</taxon>
        <taxon>Dothideomycetidae</taxon>
        <taxon>Capnodiales</taxon>
        <taxon>Capnodiaceae</taxon>
        <taxon>Polychaeton</taxon>
    </lineage>
</organism>
<dbReference type="SUPFAM" id="SSF50249">
    <property type="entry name" value="Nucleic acid-binding proteins"/>
    <property type="match status" value="1"/>
</dbReference>
<dbReference type="Gene3D" id="2.40.50.140">
    <property type="entry name" value="Nucleic acid-binding proteins"/>
    <property type="match status" value="1"/>
</dbReference>
<comment type="caution">
    <text evidence="3">The sequence shown here is derived from an EMBL/GenBank/DDBJ whole genome shotgun (WGS) entry which is preliminary data.</text>
</comment>
<keyword evidence="4" id="KW-1185">Reference proteome</keyword>
<dbReference type="GO" id="GO:0003697">
    <property type="term" value="F:single-stranded DNA binding"/>
    <property type="evidence" value="ECO:0007669"/>
    <property type="project" value="InterPro"/>
</dbReference>
<accession>A0A9P4Q8Y7</accession>
<evidence type="ECO:0000313" key="4">
    <source>
        <dbReference type="Proteomes" id="UP000799441"/>
    </source>
</evidence>
<dbReference type="OrthoDB" id="1078367at2759"/>
<dbReference type="InterPro" id="IPR000424">
    <property type="entry name" value="Primosome_PriB/ssb"/>
</dbReference>
<dbReference type="Proteomes" id="UP000799441">
    <property type="component" value="Unassembled WGS sequence"/>
</dbReference>
<proteinExistence type="predicted"/>
<protein>
    <submittedName>
        <fullName evidence="3">Nucleic acid-binding protein</fullName>
    </submittedName>
</protein>
<evidence type="ECO:0000256" key="2">
    <source>
        <dbReference type="PROSITE-ProRule" id="PRU00252"/>
    </source>
</evidence>
<keyword evidence="1 2" id="KW-0238">DNA-binding</keyword>